<sequence>MSKNKWVRSISFNKTNEKDIARLKLIGKKSFSRFIKKLLDDEIIRRQSEIPNDTTKIDTPQMKQRVIPNSKPKPIRPQQQPTKPFNPMLGRK</sequence>
<accession>A0ABS6JZT6</accession>
<protein>
    <submittedName>
        <fullName evidence="2">Uncharacterized protein</fullName>
    </submittedName>
</protein>
<reference evidence="2 3" key="1">
    <citation type="submission" date="2021-06" db="EMBL/GenBank/DDBJ databases">
        <title>Bacillus sp. RD4P76, an endophyte from a halophyte.</title>
        <authorList>
            <person name="Sun J.-Q."/>
        </authorList>
    </citation>
    <scope>NUCLEOTIDE SEQUENCE [LARGE SCALE GENOMIC DNA]</scope>
    <source>
        <strain evidence="2 3">JCM 17098</strain>
    </source>
</reference>
<organism evidence="2 3">
    <name type="scientific">Evansella alkalicola</name>
    <dbReference type="NCBI Taxonomy" id="745819"/>
    <lineage>
        <taxon>Bacteria</taxon>
        <taxon>Bacillati</taxon>
        <taxon>Bacillota</taxon>
        <taxon>Bacilli</taxon>
        <taxon>Bacillales</taxon>
        <taxon>Bacillaceae</taxon>
        <taxon>Evansella</taxon>
    </lineage>
</organism>
<keyword evidence="3" id="KW-1185">Reference proteome</keyword>
<evidence type="ECO:0000256" key="1">
    <source>
        <dbReference type="SAM" id="MobiDB-lite"/>
    </source>
</evidence>
<comment type="caution">
    <text evidence="2">The sequence shown here is derived from an EMBL/GenBank/DDBJ whole genome shotgun (WGS) entry which is preliminary data.</text>
</comment>
<feature type="compositionally biased region" description="Polar residues" evidence="1">
    <location>
        <begin position="51"/>
        <end position="62"/>
    </location>
</feature>
<evidence type="ECO:0000313" key="3">
    <source>
        <dbReference type="Proteomes" id="UP000790580"/>
    </source>
</evidence>
<gene>
    <name evidence="2" type="ORF">KS407_22040</name>
</gene>
<dbReference type="RefSeq" id="WP_088074945.1">
    <property type="nucleotide sequence ID" value="NZ_JAHQCR010000088.1"/>
</dbReference>
<feature type="region of interest" description="Disordered" evidence="1">
    <location>
        <begin position="51"/>
        <end position="92"/>
    </location>
</feature>
<proteinExistence type="predicted"/>
<evidence type="ECO:0000313" key="2">
    <source>
        <dbReference type="EMBL" id="MBU9724108.1"/>
    </source>
</evidence>
<dbReference type="EMBL" id="JAHQCR010000088">
    <property type="protein sequence ID" value="MBU9724108.1"/>
    <property type="molecule type" value="Genomic_DNA"/>
</dbReference>
<dbReference type="Proteomes" id="UP000790580">
    <property type="component" value="Unassembled WGS sequence"/>
</dbReference>
<name>A0ABS6JZT6_9BACI</name>